<keyword evidence="3" id="KW-0597">Phosphoprotein</keyword>
<comment type="caution">
    <text evidence="14">The sequence shown here is derived from an EMBL/GenBank/DDBJ whole genome shotgun (WGS) entry which is preliminary data.</text>
</comment>
<dbReference type="InterPro" id="IPR000014">
    <property type="entry name" value="PAS"/>
</dbReference>
<dbReference type="SMART" id="SM00911">
    <property type="entry name" value="HWE_HK"/>
    <property type="match status" value="1"/>
</dbReference>
<dbReference type="GO" id="GO:0005524">
    <property type="term" value="F:ATP binding"/>
    <property type="evidence" value="ECO:0007669"/>
    <property type="project" value="UniProtKB-KW"/>
</dbReference>
<evidence type="ECO:0000259" key="12">
    <source>
        <dbReference type="PROSITE" id="PS50112"/>
    </source>
</evidence>
<evidence type="ECO:0000256" key="4">
    <source>
        <dbReference type="ARBA" id="ARBA00022630"/>
    </source>
</evidence>
<dbReference type="GO" id="GO:0006355">
    <property type="term" value="P:regulation of DNA-templated transcription"/>
    <property type="evidence" value="ECO:0007669"/>
    <property type="project" value="InterPro"/>
</dbReference>
<dbReference type="GO" id="GO:0004673">
    <property type="term" value="F:protein histidine kinase activity"/>
    <property type="evidence" value="ECO:0007669"/>
    <property type="project" value="UniProtKB-EC"/>
</dbReference>
<dbReference type="InterPro" id="IPR013767">
    <property type="entry name" value="PAS_fold"/>
</dbReference>
<evidence type="ECO:0000256" key="1">
    <source>
        <dbReference type="ARBA" id="ARBA00000085"/>
    </source>
</evidence>
<dbReference type="InterPro" id="IPR000700">
    <property type="entry name" value="PAS-assoc_C"/>
</dbReference>
<comment type="catalytic activity">
    <reaction evidence="1">
        <text>ATP + protein L-histidine = ADP + protein N-phospho-L-histidine.</text>
        <dbReference type="EC" id="2.7.13.3"/>
    </reaction>
</comment>
<dbReference type="EC" id="2.7.13.3" evidence="2"/>
<protein>
    <recommendedName>
        <fullName evidence="2">histidine kinase</fullName>
        <ecNumber evidence="2">2.7.13.3</ecNumber>
    </recommendedName>
</protein>
<dbReference type="PANTHER" id="PTHR41523:SF8">
    <property type="entry name" value="ETHYLENE RESPONSE SENSOR PROTEIN"/>
    <property type="match status" value="1"/>
</dbReference>
<evidence type="ECO:0000313" key="15">
    <source>
        <dbReference type="Proteomes" id="UP000589896"/>
    </source>
</evidence>
<sequence>MAGRRCAAPHRTPSMRLSRYIRTRLPDLLAAWATHVEAAGPGGALHDRGRGLLLGIADALEAASPMQGEAQTTALPGDGLQSGAAAALAEVAMAIGALRTTVLRAWLSSLAPFDASHVEDVVHFNQRIDHALAAAVLARETQAAHVRTTAEAALRESEARYRGIVDTALDYAIFTTDADGLIDSWPPGARAVFGWSSEEALGQHAAITFTREDRAADVPAQEMRGARENGVAADVRWHVCKDGECVFIEGAMRPVIDASGTVTGYLKVGRDATERKHWDERQQVLMRELQHRTRNIMAVVLTMFEKTRRGSADVDTLSKTFRARLGALARVQGLLSRLQEGDRIAFDTLVRAELSAMGALDEGGRGDRVELSGPSGVFLRSGTVQTFALALHELATNAAKYGALAQDEGRLSVRWRATRRDGRPSLHIEWIETCVDMALAASAAQGSGYGRELIEQALPYQLDALTTYVVGPEGVRCTIEVPISDTTSAHVIALD</sequence>
<dbReference type="EMBL" id="JACCJZ010000004">
    <property type="protein sequence ID" value="NYZ61579.1"/>
    <property type="molecule type" value="Genomic_DNA"/>
</dbReference>
<evidence type="ECO:0000256" key="8">
    <source>
        <dbReference type="ARBA" id="ARBA00022741"/>
    </source>
</evidence>
<dbReference type="InterPro" id="IPR036890">
    <property type="entry name" value="HATPase_C_sf"/>
</dbReference>
<proteinExistence type="predicted"/>
<keyword evidence="9" id="KW-0418">Kinase</keyword>
<keyword evidence="5" id="KW-0288">FMN</keyword>
<keyword evidence="7" id="KW-0677">Repeat</keyword>
<dbReference type="AlphaFoldDB" id="A0A7Z0TUV9"/>
<evidence type="ECO:0000256" key="3">
    <source>
        <dbReference type="ARBA" id="ARBA00022553"/>
    </source>
</evidence>
<dbReference type="Gene3D" id="3.30.565.10">
    <property type="entry name" value="Histidine kinase-like ATPase, C-terminal domain"/>
    <property type="match status" value="1"/>
</dbReference>
<name>A0A7Z0TUV9_9GAMM</name>
<evidence type="ECO:0000256" key="7">
    <source>
        <dbReference type="ARBA" id="ARBA00022737"/>
    </source>
</evidence>
<evidence type="ECO:0000256" key="2">
    <source>
        <dbReference type="ARBA" id="ARBA00012438"/>
    </source>
</evidence>
<keyword evidence="11" id="KW-0843">Virulence</keyword>
<evidence type="ECO:0000256" key="5">
    <source>
        <dbReference type="ARBA" id="ARBA00022643"/>
    </source>
</evidence>
<evidence type="ECO:0000256" key="10">
    <source>
        <dbReference type="ARBA" id="ARBA00022840"/>
    </source>
</evidence>
<keyword evidence="4" id="KW-0285">Flavoprotein</keyword>
<keyword evidence="6" id="KW-0808">Transferase</keyword>
<evidence type="ECO:0000256" key="11">
    <source>
        <dbReference type="ARBA" id="ARBA00023026"/>
    </source>
</evidence>
<dbReference type="PROSITE" id="PS50113">
    <property type="entry name" value="PAC"/>
    <property type="match status" value="1"/>
</dbReference>
<gene>
    <name evidence="14" type="ORF">H0E82_02200</name>
</gene>
<dbReference type="Pfam" id="PF00989">
    <property type="entry name" value="PAS"/>
    <property type="match status" value="1"/>
</dbReference>
<accession>A0A7Z0TUV9</accession>
<dbReference type="NCBIfam" id="TIGR00229">
    <property type="entry name" value="sensory_box"/>
    <property type="match status" value="1"/>
</dbReference>
<keyword evidence="15" id="KW-1185">Reference proteome</keyword>
<feature type="domain" description="PAC" evidence="13">
    <location>
        <begin position="231"/>
        <end position="284"/>
    </location>
</feature>
<evidence type="ECO:0000256" key="6">
    <source>
        <dbReference type="ARBA" id="ARBA00022679"/>
    </source>
</evidence>
<dbReference type="Pfam" id="PF07536">
    <property type="entry name" value="HWE_HK"/>
    <property type="match status" value="1"/>
</dbReference>
<dbReference type="PROSITE" id="PS50112">
    <property type="entry name" value="PAS"/>
    <property type="match status" value="1"/>
</dbReference>
<dbReference type="InterPro" id="IPR035965">
    <property type="entry name" value="PAS-like_dom_sf"/>
</dbReference>
<evidence type="ECO:0000313" key="14">
    <source>
        <dbReference type="EMBL" id="NYZ61579.1"/>
    </source>
</evidence>
<feature type="domain" description="PAS" evidence="12">
    <location>
        <begin position="157"/>
        <end position="230"/>
    </location>
</feature>
<keyword evidence="8" id="KW-0547">Nucleotide-binding</keyword>
<evidence type="ECO:0000259" key="13">
    <source>
        <dbReference type="PROSITE" id="PS50113"/>
    </source>
</evidence>
<dbReference type="Proteomes" id="UP000589896">
    <property type="component" value="Unassembled WGS sequence"/>
</dbReference>
<dbReference type="SUPFAM" id="SSF55785">
    <property type="entry name" value="PYP-like sensor domain (PAS domain)"/>
    <property type="match status" value="1"/>
</dbReference>
<dbReference type="CDD" id="cd00130">
    <property type="entry name" value="PAS"/>
    <property type="match status" value="1"/>
</dbReference>
<dbReference type="SMART" id="SM00091">
    <property type="entry name" value="PAS"/>
    <property type="match status" value="1"/>
</dbReference>
<dbReference type="PANTHER" id="PTHR41523">
    <property type="entry name" value="TWO-COMPONENT SYSTEM SENSOR PROTEIN"/>
    <property type="match status" value="1"/>
</dbReference>
<reference evidence="14 15" key="1">
    <citation type="submission" date="2020-07" db="EMBL/GenBank/DDBJ databases">
        <title>isolation of Luteimonas sp. SJ-16.</title>
        <authorList>
            <person name="Huang X.-X."/>
            <person name="Xu L."/>
            <person name="Sun J.-Q."/>
        </authorList>
    </citation>
    <scope>NUCLEOTIDE SEQUENCE [LARGE SCALE GENOMIC DNA]</scope>
    <source>
        <strain evidence="14 15">SJ-16</strain>
    </source>
</reference>
<evidence type="ECO:0000256" key="9">
    <source>
        <dbReference type="ARBA" id="ARBA00022777"/>
    </source>
</evidence>
<organism evidence="14 15">
    <name type="scientific">Luteimonas deserti</name>
    <dbReference type="NCBI Taxonomy" id="2752306"/>
    <lineage>
        <taxon>Bacteria</taxon>
        <taxon>Pseudomonadati</taxon>
        <taxon>Pseudomonadota</taxon>
        <taxon>Gammaproteobacteria</taxon>
        <taxon>Lysobacterales</taxon>
        <taxon>Lysobacteraceae</taxon>
        <taxon>Luteimonas</taxon>
    </lineage>
</organism>
<dbReference type="Gene3D" id="3.30.450.20">
    <property type="entry name" value="PAS domain"/>
    <property type="match status" value="1"/>
</dbReference>
<dbReference type="InterPro" id="IPR011102">
    <property type="entry name" value="Sig_transdc_His_kinase_HWE"/>
</dbReference>
<keyword evidence="10" id="KW-0067">ATP-binding</keyword>